<dbReference type="Proteomes" id="UP000050863">
    <property type="component" value="Unassembled WGS sequence"/>
</dbReference>
<dbReference type="EMBL" id="LLXZ01000187">
    <property type="protein sequence ID" value="KRQ97930.1"/>
    <property type="molecule type" value="Genomic_DNA"/>
</dbReference>
<name>A0A0R3KR08_9BRAD</name>
<sequence length="65" mass="7091">MRSKPATIICDAARSCASPSSSLSGDWHDVTGHHRYYGSSAINGGERIVEDRRGPRPRFVNPCGF</sequence>
<protein>
    <submittedName>
        <fullName evidence="1">Uncharacterized protein</fullName>
    </submittedName>
</protein>
<accession>A0A0R3KR08</accession>
<dbReference type="RefSeq" id="WP_057839236.1">
    <property type="nucleotide sequence ID" value="NZ_LLXZ01000187.1"/>
</dbReference>
<gene>
    <name evidence="1" type="ORF">CQ12_25230</name>
</gene>
<evidence type="ECO:0000313" key="2">
    <source>
        <dbReference type="Proteomes" id="UP000050863"/>
    </source>
</evidence>
<keyword evidence="2" id="KW-1185">Reference proteome</keyword>
<evidence type="ECO:0000313" key="1">
    <source>
        <dbReference type="EMBL" id="KRQ97930.1"/>
    </source>
</evidence>
<comment type="caution">
    <text evidence="1">The sequence shown here is derived from an EMBL/GenBank/DDBJ whole genome shotgun (WGS) entry which is preliminary data.</text>
</comment>
<dbReference type="OrthoDB" id="8243706at2"/>
<proteinExistence type="predicted"/>
<reference evidence="1 2" key="1">
    <citation type="submission" date="2014-03" db="EMBL/GenBank/DDBJ databases">
        <title>Bradyrhizobium valentinum sp. nov., isolated from effective nodules of Lupinus mariae-josephae, a lupine endemic of basic-lime soils in Eastern Spain.</title>
        <authorList>
            <person name="Duran D."/>
            <person name="Rey L."/>
            <person name="Navarro A."/>
            <person name="Busquets A."/>
            <person name="Imperial J."/>
            <person name="Ruiz-Argueso T."/>
        </authorList>
    </citation>
    <scope>NUCLEOTIDE SEQUENCE [LARGE SCALE GENOMIC DNA]</scope>
    <source>
        <strain evidence="1 2">PAC68</strain>
    </source>
</reference>
<organism evidence="1 2">
    <name type="scientific">Bradyrhizobium jicamae</name>
    <dbReference type="NCBI Taxonomy" id="280332"/>
    <lineage>
        <taxon>Bacteria</taxon>
        <taxon>Pseudomonadati</taxon>
        <taxon>Pseudomonadota</taxon>
        <taxon>Alphaproteobacteria</taxon>
        <taxon>Hyphomicrobiales</taxon>
        <taxon>Nitrobacteraceae</taxon>
        <taxon>Bradyrhizobium</taxon>
    </lineage>
</organism>
<dbReference type="AlphaFoldDB" id="A0A0R3KR08"/>